<evidence type="ECO:0000313" key="7">
    <source>
        <dbReference type="EMBL" id="GJJ74651.1"/>
    </source>
</evidence>
<dbReference type="GO" id="GO:0070840">
    <property type="term" value="F:dynein complex binding"/>
    <property type="evidence" value="ECO:0007669"/>
    <property type="project" value="TreeGrafter"/>
</dbReference>
<name>A0A9P3LXS2_9FUNG</name>
<dbReference type="EMBL" id="BQFW01000009">
    <property type="protein sequence ID" value="GJJ74651.1"/>
    <property type="molecule type" value="Genomic_DNA"/>
</dbReference>
<comment type="similarity">
    <text evidence="2">Belongs to the dynactin subunits 5/6 family. Dynactin subunit 6 subfamily.</text>
</comment>
<evidence type="ECO:0000313" key="8">
    <source>
        <dbReference type="Proteomes" id="UP000827284"/>
    </source>
</evidence>
<comment type="function">
    <text evidence="6">Part of the dynactin complex that activates the molecular motor dynein for ultra-processive transport along microtubules.</text>
</comment>
<evidence type="ECO:0000256" key="4">
    <source>
        <dbReference type="ARBA" id="ARBA00022490"/>
    </source>
</evidence>
<dbReference type="CDD" id="cd04646">
    <property type="entry name" value="LbH_Dynactin_6"/>
    <property type="match status" value="1"/>
</dbReference>
<dbReference type="Gene3D" id="2.160.10.10">
    <property type="entry name" value="Hexapeptide repeat proteins"/>
    <property type="match status" value="1"/>
</dbReference>
<comment type="subcellular location">
    <subcellularLocation>
        <location evidence="1">Cytoplasm</location>
        <location evidence="1">Cytoskeleton</location>
    </subcellularLocation>
</comment>
<dbReference type="Proteomes" id="UP000827284">
    <property type="component" value="Unassembled WGS sequence"/>
</dbReference>
<keyword evidence="4" id="KW-0963">Cytoplasm</keyword>
<evidence type="ECO:0000256" key="2">
    <source>
        <dbReference type="ARBA" id="ARBA00007719"/>
    </source>
</evidence>
<dbReference type="AlphaFoldDB" id="A0A9P3LXS2"/>
<reference evidence="7" key="2">
    <citation type="journal article" date="2022" name="Microbiol. Resour. Announc.">
        <title>Whole-Genome Sequence of Entomortierella parvispora E1425, a Mucoromycotan Fungus Associated with Burkholderiaceae-Related Endosymbiotic Bacteria.</title>
        <authorList>
            <person name="Herlambang A."/>
            <person name="Guo Y."/>
            <person name="Takashima Y."/>
            <person name="Narisawa K."/>
            <person name="Ohta H."/>
            <person name="Nishizawa T."/>
        </authorList>
    </citation>
    <scope>NUCLEOTIDE SEQUENCE</scope>
    <source>
        <strain evidence="7">E1425</strain>
    </source>
</reference>
<evidence type="ECO:0000256" key="5">
    <source>
        <dbReference type="ARBA" id="ARBA00023212"/>
    </source>
</evidence>
<dbReference type="GO" id="GO:0007052">
    <property type="term" value="P:mitotic spindle organization"/>
    <property type="evidence" value="ECO:0007669"/>
    <property type="project" value="TreeGrafter"/>
</dbReference>
<protein>
    <recommendedName>
        <fullName evidence="3">Dynactin subunit 6</fullName>
    </recommendedName>
</protein>
<dbReference type="InterPro" id="IPR011004">
    <property type="entry name" value="Trimer_LpxA-like_sf"/>
</dbReference>
<organism evidence="7 8">
    <name type="scientific">Entomortierella parvispora</name>
    <dbReference type="NCBI Taxonomy" id="205924"/>
    <lineage>
        <taxon>Eukaryota</taxon>
        <taxon>Fungi</taxon>
        <taxon>Fungi incertae sedis</taxon>
        <taxon>Mucoromycota</taxon>
        <taxon>Mortierellomycotina</taxon>
        <taxon>Mortierellomycetes</taxon>
        <taxon>Mortierellales</taxon>
        <taxon>Mortierellaceae</taxon>
        <taxon>Entomortierella</taxon>
    </lineage>
</organism>
<sequence>MMSRPKLTISTRALVCQDNDLRGEIIVGAGTVLHPQCRVWATGGPIMFGSGNIVEEHVVIINRGPEPLIIGDHNVFEVGSVMEGMKIGNRNTLEVKAHVKTGTWLGDECVIGTVCSTHENEILPDRTVIYGDKNDRRIYSGNKANQMSVHMRHLEYLMQTLPKFNHSRTST</sequence>
<evidence type="ECO:0000256" key="3">
    <source>
        <dbReference type="ARBA" id="ARBA00016573"/>
    </source>
</evidence>
<proteinExistence type="inferred from homology"/>
<evidence type="ECO:0000256" key="6">
    <source>
        <dbReference type="ARBA" id="ARBA00034687"/>
    </source>
</evidence>
<dbReference type="OrthoDB" id="2355at2759"/>
<comment type="caution">
    <text evidence="7">The sequence shown here is derived from an EMBL/GenBank/DDBJ whole genome shotgun (WGS) entry which is preliminary data.</text>
</comment>
<keyword evidence="8" id="KW-1185">Reference proteome</keyword>
<dbReference type="GO" id="GO:0005869">
    <property type="term" value="C:dynactin complex"/>
    <property type="evidence" value="ECO:0007669"/>
    <property type="project" value="InterPro"/>
</dbReference>
<dbReference type="SUPFAM" id="SSF51161">
    <property type="entry name" value="Trimeric LpxA-like enzymes"/>
    <property type="match status" value="1"/>
</dbReference>
<dbReference type="PANTHER" id="PTHR13072:SF0">
    <property type="entry name" value="DYNACTIN SUBUNIT 6"/>
    <property type="match status" value="1"/>
</dbReference>
<keyword evidence="5" id="KW-0206">Cytoskeleton</keyword>
<dbReference type="PANTHER" id="PTHR13072">
    <property type="entry name" value="DYNACTIN 6"/>
    <property type="match status" value="1"/>
</dbReference>
<reference evidence="7" key="1">
    <citation type="submission" date="2021-11" db="EMBL/GenBank/DDBJ databases">
        <authorList>
            <person name="Herlambang A."/>
            <person name="Guo Y."/>
            <person name="Takashima Y."/>
            <person name="Nishizawa T."/>
        </authorList>
    </citation>
    <scope>NUCLEOTIDE SEQUENCE</scope>
    <source>
        <strain evidence="7">E1425</strain>
    </source>
</reference>
<dbReference type="InterPro" id="IPR027777">
    <property type="entry name" value="DCTN6"/>
</dbReference>
<evidence type="ECO:0000256" key="1">
    <source>
        <dbReference type="ARBA" id="ARBA00004245"/>
    </source>
</evidence>
<gene>
    <name evidence="7" type="ORF">EMPS_07009</name>
</gene>
<accession>A0A9P3LXS2</accession>